<proteinExistence type="predicted"/>
<dbReference type="InterPro" id="IPR044816">
    <property type="entry name" value="BURP"/>
</dbReference>
<sequence length="357" mass="37889">MGHSLPLLSLLFVVAVATTHATSPAQVYWRSVLPNTPMPSAISDLLSSETVADEEAAASVNVGKGVGVHVDPGNGKPTTNVHVSPGGTGVHVGPGKVKPDTNVYAGPGGAHVSVGPVPYAGPFLYNYAATETQLRDDPSVALFFLEKDLRPGKKMTLHFPEVASGPAFLPRKEADAIPLSVEKLPEVLGRFAIQPDSVEARWMRKTAQECQEPAAGGEKKFCATSLESMVDFSTSSLGTRDVRAVSTTVPKKGAPKQEYTIVPSGVRKLAGDELVACHAETYAYAVFYCHLTGTTRAYTVKMVGKDGAAVDAAAVCHADTAAWNPKHLAFQVLKVKPGTVPICHFIPQDHVVWSRRT</sequence>
<evidence type="ECO:0000256" key="2">
    <source>
        <dbReference type="SAM" id="SignalP"/>
    </source>
</evidence>
<gene>
    <name evidence="7" type="primary">LOC109721905</name>
    <name evidence="4" type="ORF">ACMD2_06475</name>
</gene>
<name>A0A199UDT5_ANACO</name>
<feature type="chain" id="PRO_5044554458" evidence="2">
    <location>
        <begin position="22"/>
        <end position="357"/>
    </location>
</feature>
<dbReference type="RefSeq" id="XP_020105307.1">
    <property type="nucleotide sequence ID" value="XM_020249718.1"/>
</dbReference>
<feature type="domain" description="BURP" evidence="3">
    <location>
        <begin position="143"/>
        <end position="356"/>
    </location>
</feature>
<dbReference type="OrthoDB" id="780559at2759"/>
<reference evidence="7" key="2">
    <citation type="submission" date="2025-04" db="UniProtKB">
        <authorList>
            <consortium name="RefSeq"/>
        </authorList>
    </citation>
    <scope>IDENTIFICATION</scope>
    <source>
        <tissue evidence="7">Leaf</tissue>
    </source>
</reference>
<dbReference type="InterPro" id="IPR004873">
    <property type="entry name" value="BURP_dom"/>
</dbReference>
<dbReference type="Proteomes" id="UP000515123">
    <property type="component" value="Linkage group 16"/>
</dbReference>
<dbReference type="Gramene" id="Aco006051.1.mrna1">
    <property type="protein sequence ID" value="Aco006051.1.mrna1"/>
    <property type="gene ID" value="Aco006051.1.path1"/>
</dbReference>
<dbReference type="PROSITE" id="PS51277">
    <property type="entry name" value="BURP"/>
    <property type="match status" value="1"/>
</dbReference>
<evidence type="ECO:0000256" key="1">
    <source>
        <dbReference type="SAM" id="MobiDB-lite"/>
    </source>
</evidence>
<dbReference type="AlphaFoldDB" id="A0A199UDT5"/>
<dbReference type="PANTHER" id="PTHR31236:SF2">
    <property type="entry name" value="BURP DOMAIN PROTEIN RD22"/>
    <property type="match status" value="1"/>
</dbReference>
<evidence type="ECO:0000313" key="5">
    <source>
        <dbReference type="Proteomes" id="UP000092600"/>
    </source>
</evidence>
<feature type="region of interest" description="Disordered" evidence="1">
    <location>
        <begin position="68"/>
        <end position="89"/>
    </location>
</feature>
<dbReference type="Proteomes" id="UP000092600">
    <property type="component" value="Unassembled WGS sequence"/>
</dbReference>
<dbReference type="SMART" id="SM01045">
    <property type="entry name" value="BURP"/>
    <property type="match status" value="1"/>
</dbReference>
<evidence type="ECO:0000313" key="6">
    <source>
        <dbReference type="Proteomes" id="UP000515123"/>
    </source>
</evidence>
<protein>
    <submittedName>
        <fullName evidence="4 7">BURP domain-containing protein 3</fullName>
    </submittedName>
</protein>
<reference evidence="4 5" key="1">
    <citation type="journal article" date="2016" name="DNA Res.">
        <title>The draft genome of MD-2 pineapple using hybrid error correction of long reads.</title>
        <authorList>
            <person name="Redwan R.M."/>
            <person name="Saidin A."/>
            <person name="Kumar S.V."/>
        </authorList>
    </citation>
    <scope>NUCLEOTIDE SEQUENCE [LARGE SCALE GENOMIC DNA]</scope>
    <source>
        <strain evidence="5">cv. MD2</strain>
        <tissue evidence="4">Leaf</tissue>
    </source>
</reference>
<dbReference type="STRING" id="4615.A0A199UDT5"/>
<feature type="signal peptide" evidence="2">
    <location>
        <begin position="1"/>
        <end position="21"/>
    </location>
</feature>
<dbReference type="GeneID" id="109721905"/>
<evidence type="ECO:0000313" key="7">
    <source>
        <dbReference type="RefSeq" id="XP_020105307.1"/>
    </source>
</evidence>
<dbReference type="PANTHER" id="PTHR31236">
    <property type="entry name" value="BURP DOMAIN PROTEIN USPL1-LIKE"/>
    <property type="match status" value="1"/>
</dbReference>
<evidence type="ECO:0000313" key="4">
    <source>
        <dbReference type="EMBL" id="OAY62908.1"/>
    </source>
</evidence>
<dbReference type="Pfam" id="PF03181">
    <property type="entry name" value="BURP"/>
    <property type="match status" value="1"/>
</dbReference>
<keyword evidence="6" id="KW-1185">Reference proteome</keyword>
<dbReference type="EMBL" id="LSRQ01008414">
    <property type="protein sequence ID" value="OAY62908.1"/>
    <property type="molecule type" value="Genomic_DNA"/>
</dbReference>
<organism evidence="4 5">
    <name type="scientific">Ananas comosus</name>
    <name type="common">Pineapple</name>
    <name type="synonym">Ananas ananas</name>
    <dbReference type="NCBI Taxonomy" id="4615"/>
    <lineage>
        <taxon>Eukaryota</taxon>
        <taxon>Viridiplantae</taxon>
        <taxon>Streptophyta</taxon>
        <taxon>Embryophyta</taxon>
        <taxon>Tracheophyta</taxon>
        <taxon>Spermatophyta</taxon>
        <taxon>Magnoliopsida</taxon>
        <taxon>Liliopsida</taxon>
        <taxon>Poales</taxon>
        <taxon>Bromeliaceae</taxon>
        <taxon>Bromelioideae</taxon>
        <taxon>Ananas</taxon>
    </lineage>
</organism>
<evidence type="ECO:0000259" key="3">
    <source>
        <dbReference type="PROSITE" id="PS51277"/>
    </source>
</evidence>
<accession>A0A199UDT5</accession>
<keyword evidence="2" id="KW-0732">Signal</keyword>